<dbReference type="PROSITE" id="PS51473">
    <property type="entry name" value="GNK2"/>
    <property type="match status" value="1"/>
</dbReference>
<evidence type="ECO:0000256" key="18">
    <source>
        <dbReference type="RuleBase" id="RU000304"/>
    </source>
</evidence>
<keyword evidence="10 17" id="KW-0067">ATP-binding</keyword>
<evidence type="ECO:0000256" key="7">
    <source>
        <dbReference type="ARBA" id="ARBA00022737"/>
    </source>
</evidence>
<name>A0A3Q7FF77_SOLLC</name>
<dbReference type="InterPro" id="IPR000719">
    <property type="entry name" value="Prot_kinase_dom"/>
</dbReference>
<evidence type="ECO:0000256" key="15">
    <source>
        <dbReference type="ARBA" id="ARBA00047899"/>
    </source>
</evidence>
<comment type="catalytic activity">
    <reaction evidence="15">
        <text>L-threonyl-[protein] + ATP = O-phospho-L-threonyl-[protein] + ADP + H(+)</text>
        <dbReference type="Rhea" id="RHEA:46608"/>
        <dbReference type="Rhea" id="RHEA-COMP:11060"/>
        <dbReference type="Rhea" id="RHEA-COMP:11605"/>
        <dbReference type="ChEBI" id="CHEBI:15378"/>
        <dbReference type="ChEBI" id="CHEBI:30013"/>
        <dbReference type="ChEBI" id="CHEBI:30616"/>
        <dbReference type="ChEBI" id="CHEBI:61977"/>
        <dbReference type="ChEBI" id="CHEBI:456216"/>
        <dbReference type="EC" id="2.7.11.1"/>
    </reaction>
</comment>
<evidence type="ECO:0000256" key="4">
    <source>
        <dbReference type="ARBA" id="ARBA00022679"/>
    </source>
</evidence>
<evidence type="ECO:0000256" key="3">
    <source>
        <dbReference type="ARBA" id="ARBA00022527"/>
    </source>
</evidence>
<dbReference type="OMA" id="NDRVATT"/>
<dbReference type="GO" id="GO:0004674">
    <property type="term" value="F:protein serine/threonine kinase activity"/>
    <property type="evidence" value="ECO:0007669"/>
    <property type="project" value="UniProtKB-KW"/>
</dbReference>
<keyword evidence="8 17" id="KW-0547">Nucleotide-binding</keyword>
<keyword evidence="9" id="KW-0418">Kinase</keyword>
<evidence type="ECO:0000256" key="16">
    <source>
        <dbReference type="ARBA" id="ARBA00048679"/>
    </source>
</evidence>
<evidence type="ECO:0000259" key="20">
    <source>
        <dbReference type="PROSITE" id="PS51473"/>
    </source>
</evidence>
<dbReference type="GO" id="GO:0004713">
    <property type="term" value="F:protein tyrosine kinase activity"/>
    <property type="evidence" value="ECO:0007669"/>
    <property type="project" value="InterPro"/>
</dbReference>
<evidence type="ECO:0000256" key="12">
    <source>
        <dbReference type="ARBA" id="ARBA00023136"/>
    </source>
</evidence>
<evidence type="ECO:0000256" key="2">
    <source>
        <dbReference type="ARBA" id="ARBA00012513"/>
    </source>
</evidence>
<feature type="domain" description="Protein kinase" evidence="19">
    <location>
        <begin position="152"/>
        <end position="283"/>
    </location>
</feature>
<dbReference type="InterPro" id="IPR008271">
    <property type="entry name" value="Ser/Thr_kinase_AS"/>
</dbReference>
<keyword evidence="22" id="KW-1185">Reference proteome</keyword>
<evidence type="ECO:0000256" key="1">
    <source>
        <dbReference type="ARBA" id="ARBA00004167"/>
    </source>
</evidence>
<evidence type="ECO:0000313" key="21">
    <source>
        <dbReference type="EnsemblPlants" id="Solyc03g031550.2.1"/>
    </source>
</evidence>
<dbReference type="Pfam" id="PF01657">
    <property type="entry name" value="Stress-antifung"/>
    <property type="match status" value="1"/>
</dbReference>
<dbReference type="InterPro" id="IPR017441">
    <property type="entry name" value="Protein_kinase_ATP_BS"/>
</dbReference>
<proteinExistence type="inferred from homology"/>
<dbReference type="PROSITE" id="PS00107">
    <property type="entry name" value="PROTEIN_KINASE_ATP"/>
    <property type="match status" value="1"/>
</dbReference>
<keyword evidence="11" id="KW-1133">Transmembrane helix</keyword>
<keyword evidence="5" id="KW-0812">Transmembrane</keyword>
<dbReference type="PROSITE" id="PS50011">
    <property type="entry name" value="PROTEIN_KINASE_DOM"/>
    <property type="match status" value="1"/>
</dbReference>
<dbReference type="InterPro" id="IPR038408">
    <property type="entry name" value="GNK2_sf"/>
</dbReference>
<evidence type="ECO:0000256" key="10">
    <source>
        <dbReference type="ARBA" id="ARBA00022840"/>
    </source>
</evidence>
<comment type="subcellular location">
    <subcellularLocation>
        <location evidence="1">Membrane</location>
        <topology evidence="1">Single-pass membrane protein</topology>
    </subcellularLocation>
</comment>
<keyword evidence="14" id="KW-0325">Glycoprotein</keyword>
<evidence type="ECO:0000256" key="6">
    <source>
        <dbReference type="ARBA" id="ARBA00022729"/>
    </source>
</evidence>
<keyword evidence="6" id="KW-0732">Signal</keyword>
<dbReference type="Gene3D" id="1.10.510.10">
    <property type="entry name" value="Transferase(Phosphotransferase) domain 1"/>
    <property type="match status" value="1"/>
</dbReference>
<dbReference type="Gene3D" id="3.30.430.20">
    <property type="entry name" value="Gnk2 domain, C-X8-C-X2-C motif"/>
    <property type="match status" value="1"/>
</dbReference>
<evidence type="ECO:0000256" key="14">
    <source>
        <dbReference type="ARBA" id="ARBA00023180"/>
    </source>
</evidence>
<keyword evidence="7" id="KW-0677">Repeat</keyword>
<sequence>MVQGKSPVIIFIFQVIKCRDNSSPPAFYCPNTTYTSNSTYSFNLKALLSSLASNSWRPNGFYNTTSGNTGSDIVYGIFLCRGDVAPDVCQNCVSTAVKDVTSESYCPNGKLVVLWVDECLYTYELYPFYNVSASTPPSSSPTSNDRVATTNFSIDNKIGGGGFGVVYKGKLLDGQEIVVKRLSRSSGQGIEEFKNEIVLIAKLQHRNLGYCLEGDEKILVYEFVPNKSLDYFLFGPEKQQLLDWSRPYKIIGGIARGLLYLHEDSRLRIIHRDLKASNILLDA</sequence>
<feature type="domain" description="Gnk2-homologous" evidence="20">
    <location>
        <begin position="22"/>
        <end position="128"/>
    </location>
</feature>
<dbReference type="CDD" id="cd23509">
    <property type="entry name" value="Gnk2-like"/>
    <property type="match status" value="1"/>
</dbReference>
<comment type="similarity">
    <text evidence="18">Belongs to the protein kinase superfamily.</text>
</comment>
<evidence type="ECO:0000256" key="13">
    <source>
        <dbReference type="ARBA" id="ARBA00023170"/>
    </source>
</evidence>
<dbReference type="PROSITE" id="PS00108">
    <property type="entry name" value="PROTEIN_KINASE_ST"/>
    <property type="match status" value="1"/>
</dbReference>
<dbReference type="Gene3D" id="3.30.200.20">
    <property type="entry name" value="Phosphorylase Kinase, domain 1"/>
    <property type="match status" value="1"/>
</dbReference>
<evidence type="ECO:0000256" key="8">
    <source>
        <dbReference type="ARBA" id="ARBA00022741"/>
    </source>
</evidence>
<evidence type="ECO:0000256" key="5">
    <source>
        <dbReference type="ARBA" id="ARBA00022692"/>
    </source>
</evidence>
<protein>
    <recommendedName>
        <fullName evidence="2">non-specific serine/threonine protein kinase</fullName>
        <ecNumber evidence="2">2.7.11.1</ecNumber>
    </recommendedName>
</protein>
<feature type="binding site" evidence="17">
    <location>
        <position position="180"/>
    </location>
    <ligand>
        <name>ATP</name>
        <dbReference type="ChEBI" id="CHEBI:30616"/>
    </ligand>
</feature>
<dbReference type="InterPro" id="IPR002902">
    <property type="entry name" value="GNK2"/>
</dbReference>
<dbReference type="PANTHER" id="PTHR27002">
    <property type="entry name" value="RECEPTOR-LIKE SERINE/THREONINE-PROTEIN KINASE SD1-8"/>
    <property type="match status" value="1"/>
</dbReference>
<dbReference type="SMART" id="SM00219">
    <property type="entry name" value="TyrKc"/>
    <property type="match status" value="1"/>
</dbReference>
<dbReference type="PaxDb" id="4081-Solyc03g031550.1.1"/>
<comment type="catalytic activity">
    <reaction evidence="16">
        <text>L-seryl-[protein] + ATP = O-phospho-L-seryl-[protein] + ADP + H(+)</text>
        <dbReference type="Rhea" id="RHEA:17989"/>
        <dbReference type="Rhea" id="RHEA-COMP:9863"/>
        <dbReference type="Rhea" id="RHEA-COMP:11604"/>
        <dbReference type="ChEBI" id="CHEBI:15378"/>
        <dbReference type="ChEBI" id="CHEBI:29999"/>
        <dbReference type="ChEBI" id="CHEBI:30616"/>
        <dbReference type="ChEBI" id="CHEBI:83421"/>
        <dbReference type="ChEBI" id="CHEBI:456216"/>
        <dbReference type="EC" id="2.7.11.1"/>
    </reaction>
</comment>
<reference evidence="21" key="2">
    <citation type="submission" date="2019-01" db="UniProtKB">
        <authorList>
            <consortium name="EnsemblPlants"/>
        </authorList>
    </citation>
    <scope>IDENTIFICATION</scope>
    <source>
        <strain evidence="21">cv. Heinz 1706</strain>
    </source>
</reference>
<evidence type="ECO:0000256" key="9">
    <source>
        <dbReference type="ARBA" id="ARBA00022777"/>
    </source>
</evidence>
<dbReference type="EnsemblPlants" id="Solyc03g031550.2.1">
    <property type="protein sequence ID" value="Solyc03g031550.2.1"/>
    <property type="gene ID" value="Solyc03g031550.2"/>
</dbReference>
<accession>A0A3Q7FF77</accession>
<reference evidence="21" key="1">
    <citation type="journal article" date="2012" name="Nature">
        <title>The tomato genome sequence provides insights into fleshy fruit evolution.</title>
        <authorList>
            <consortium name="Tomato Genome Consortium"/>
        </authorList>
    </citation>
    <scope>NUCLEOTIDE SEQUENCE [LARGE SCALE GENOMIC DNA]</scope>
    <source>
        <strain evidence="21">cv. Heinz 1706</strain>
    </source>
</reference>
<evidence type="ECO:0000256" key="11">
    <source>
        <dbReference type="ARBA" id="ARBA00022989"/>
    </source>
</evidence>
<dbReference type="Proteomes" id="UP000004994">
    <property type="component" value="Chromosome 3"/>
</dbReference>
<evidence type="ECO:0000313" key="22">
    <source>
        <dbReference type="Proteomes" id="UP000004994"/>
    </source>
</evidence>
<dbReference type="EC" id="2.7.11.1" evidence="2"/>
<dbReference type="Gramene" id="Solyc03g031550.2.1">
    <property type="protein sequence ID" value="Solyc03g031550.2.1"/>
    <property type="gene ID" value="Solyc03g031550.2"/>
</dbReference>
<keyword evidence="4" id="KW-0808">Transferase</keyword>
<dbReference type="SUPFAM" id="SSF56112">
    <property type="entry name" value="Protein kinase-like (PK-like)"/>
    <property type="match status" value="1"/>
</dbReference>
<dbReference type="PANTHER" id="PTHR27002:SF1019">
    <property type="entry name" value="CYSTEINE-RICH RECEPTOR-LIKE PROTEIN KINASE 10"/>
    <property type="match status" value="1"/>
</dbReference>
<organism evidence="21">
    <name type="scientific">Solanum lycopersicum</name>
    <name type="common">Tomato</name>
    <name type="synonym">Lycopersicon esculentum</name>
    <dbReference type="NCBI Taxonomy" id="4081"/>
    <lineage>
        <taxon>Eukaryota</taxon>
        <taxon>Viridiplantae</taxon>
        <taxon>Streptophyta</taxon>
        <taxon>Embryophyta</taxon>
        <taxon>Tracheophyta</taxon>
        <taxon>Spermatophyta</taxon>
        <taxon>Magnoliopsida</taxon>
        <taxon>eudicotyledons</taxon>
        <taxon>Gunneridae</taxon>
        <taxon>Pentapetalae</taxon>
        <taxon>asterids</taxon>
        <taxon>lamiids</taxon>
        <taxon>Solanales</taxon>
        <taxon>Solanaceae</taxon>
        <taxon>Solanoideae</taxon>
        <taxon>Solaneae</taxon>
        <taxon>Solanum</taxon>
        <taxon>Solanum subgen. Lycopersicon</taxon>
    </lineage>
</organism>
<dbReference type="GO" id="GO:0005524">
    <property type="term" value="F:ATP binding"/>
    <property type="evidence" value="ECO:0007669"/>
    <property type="project" value="UniProtKB-UniRule"/>
</dbReference>
<evidence type="ECO:0000256" key="17">
    <source>
        <dbReference type="PROSITE-ProRule" id="PRU10141"/>
    </source>
</evidence>
<dbReference type="InterPro" id="IPR020635">
    <property type="entry name" value="Tyr_kinase_cat_dom"/>
</dbReference>
<dbReference type="FunFam" id="1.10.510.10:FF:001023">
    <property type="entry name" value="Os07g0541700 protein"/>
    <property type="match status" value="1"/>
</dbReference>
<dbReference type="GO" id="GO:0016020">
    <property type="term" value="C:membrane"/>
    <property type="evidence" value="ECO:0007669"/>
    <property type="project" value="UniProtKB-SubCell"/>
</dbReference>
<dbReference type="InParanoid" id="A0A3Q7FF77"/>
<dbReference type="AlphaFoldDB" id="A0A3Q7FF77"/>
<dbReference type="InterPro" id="IPR011009">
    <property type="entry name" value="Kinase-like_dom_sf"/>
</dbReference>
<dbReference type="InterPro" id="IPR001245">
    <property type="entry name" value="Ser-Thr/Tyr_kinase_cat_dom"/>
</dbReference>
<dbReference type="Pfam" id="PF07714">
    <property type="entry name" value="PK_Tyr_Ser-Thr"/>
    <property type="match status" value="1"/>
</dbReference>
<keyword evidence="13" id="KW-0675">Receptor</keyword>
<keyword evidence="3 18" id="KW-0723">Serine/threonine-protein kinase</keyword>
<evidence type="ECO:0000259" key="19">
    <source>
        <dbReference type="PROSITE" id="PS50011"/>
    </source>
</evidence>
<keyword evidence="12" id="KW-0472">Membrane</keyword>